<name>A2EJF2_TRIV3</name>
<organism evidence="2 3">
    <name type="scientific">Trichomonas vaginalis (strain ATCC PRA-98 / G3)</name>
    <dbReference type="NCBI Taxonomy" id="412133"/>
    <lineage>
        <taxon>Eukaryota</taxon>
        <taxon>Metamonada</taxon>
        <taxon>Parabasalia</taxon>
        <taxon>Trichomonadida</taxon>
        <taxon>Trichomonadidae</taxon>
        <taxon>Trichomonas</taxon>
    </lineage>
</organism>
<dbReference type="VEuPathDB" id="TrichDB:TVAG_050240"/>
<gene>
    <name evidence="2" type="ORF">TVAG_050240</name>
</gene>
<dbReference type="AlphaFoldDB" id="A2EJF2"/>
<dbReference type="KEGG" id="tva:4765096"/>
<sequence length="283" mass="32868">MNTKKISKIDINIWVKTVVSKSIDLDFRVSFECDPLFTVKTYYYLLASFVFLWIWFILQKLTCGSAERKWFVTIMKSYYLVSSIYSLLHFITATSPNLSILYTLKIIVVSTREMFSIAYVSAVMLPLMPPSMSKRCLLGLFMCLMLTVFIATFIRQCLPLIKISKKQKERFYSLCLGYRESIRISFFALVFMVGQAVRKKRMSNKYIVFHYMTFIPVNFIPLIVDFVMDVLKAKKPPLHFVCNELYDMVFIAIETVRLLPALKAMSSNNDNIINEDPPDAIVV</sequence>
<evidence type="ECO:0000256" key="1">
    <source>
        <dbReference type="SAM" id="Phobius"/>
    </source>
</evidence>
<accession>A2EJF2</accession>
<keyword evidence="3" id="KW-1185">Reference proteome</keyword>
<feature type="transmembrane region" description="Helical" evidence="1">
    <location>
        <begin position="100"/>
        <end position="125"/>
    </location>
</feature>
<keyword evidence="1" id="KW-0472">Membrane</keyword>
<evidence type="ECO:0000313" key="2">
    <source>
        <dbReference type="EMBL" id="EAY07209.1"/>
    </source>
</evidence>
<evidence type="ECO:0000313" key="3">
    <source>
        <dbReference type="Proteomes" id="UP000001542"/>
    </source>
</evidence>
<dbReference type="Proteomes" id="UP000001542">
    <property type="component" value="Unassembled WGS sequence"/>
</dbReference>
<dbReference type="EMBL" id="DS113405">
    <property type="protein sequence ID" value="EAY07209.1"/>
    <property type="molecule type" value="Genomic_DNA"/>
</dbReference>
<keyword evidence="1" id="KW-0812">Transmembrane</keyword>
<reference evidence="2" key="2">
    <citation type="journal article" date="2007" name="Science">
        <title>Draft genome sequence of the sexually transmitted pathogen Trichomonas vaginalis.</title>
        <authorList>
            <person name="Carlton J.M."/>
            <person name="Hirt R.P."/>
            <person name="Silva J.C."/>
            <person name="Delcher A.L."/>
            <person name="Schatz M."/>
            <person name="Zhao Q."/>
            <person name="Wortman J.R."/>
            <person name="Bidwell S.L."/>
            <person name="Alsmark U.C.M."/>
            <person name="Besteiro S."/>
            <person name="Sicheritz-Ponten T."/>
            <person name="Noel C.J."/>
            <person name="Dacks J.B."/>
            <person name="Foster P.G."/>
            <person name="Simillion C."/>
            <person name="Van de Peer Y."/>
            <person name="Miranda-Saavedra D."/>
            <person name="Barton G.J."/>
            <person name="Westrop G.D."/>
            <person name="Mueller S."/>
            <person name="Dessi D."/>
            <person name="Fiori P.L."/>
            <person name="Ren Q."/>
            <person name="Paulsen I."/>
            <person name="Zhang H."/>
            <person name="Bastida-Corcuera F.D."/>
            <person name="Simoes-Barbosa A."/>
            <person name="Brown M.T."/>
            <person name="Hayes R.D."/>
            <person name="Mukherjee M."/>
            <person name="Okumura C.Y."/>
            <person name="Schneider R."/>
            <person name="Smith A.J."/>
            <person name="Vanacova S."/>
            <person name="Villalvazo M."/>
            <person name="Haas B.J."/>
            <person name="Pertea M."/>
            <person name="Feldblyum T.V."/>
            <person name="Utterback T.R."/>
            <person name="Shu C.L."/>
            <person name="Osoegawa K."/>
            <person name="de Jong P.J."/>
            <person name="Hrdy I."/>
            <person name="Horvathova L."/>
            <person name="Zubacova Z."/>
            <person name="Dolezal P."/>
            <person name="Malik S.B."/>
            <person name="Logsdon J.M. Jr."/>
            <person name="Henze K."/>
            <person name="Gupta A."/>
            <person name="Wang C.C."/>
            <person name="Dunne R.L."/>
            <person name="Upcroft J.A."/>
            <person name="Upcroft P."/>
            <person name="White O."/>
            <person name="Salzberg S.L."/>
            <person name="Tang P."/>
            <person name="Chiu C.-H."/>
            <person name="Lee Y.-S."/>
            <person name="Embley T.M."/>
            <person name="Coombs G.H."/>
            <person name="Mottram J.C."/>
            <person name="Tachezy J."/>
            <person name="Fraser-Liggett C.M."/>
            <person name="Johnson P.J."/>
        </authorList>
    </citation>
    <scope>NUCLEOTIDE SEQUENCE [LARGE SCALE GENOMIC DNA]</scope>
    <source>
        <strain evidence="2">G3</strain>
    </source>
</reference>
<feature type="transmembrane region" description="Helical" evidence="1">
    <location>
        <begin position="209"/>
        <end position="228"/>
    </location>
</feature>
<proteinExistence type="predicted"/>
<feature type="transmembrane region" description="Helical" evidence="1">
    <location>
        <begin position="137"/>
        <end position="161"/>
    </location>
</feature>
<protein>
    <submittedName>
        <fullName evidence="2">Uncharacterized protein</fullName>
    </submittedName>
</protein>
<dbReference type="VEuPathDB" id="TrichDB:TVAGG3_0389600"/>
<reference evidence="2" key="1">
    <citation type="submission" date="2006-10" db="EMBL/GenBank/DDBJ databases">
        <authorList>
            <person name="Amadeo P."/>
            <person name="Zhao Q."/>
            <person name="Wortman J."/>
            <person name="Fraser-Liggett C."/>
            <person name="Carlton J."/>
        </authorList>
    </citation>
    <scope>NUCLEOTIDE SEQUENCE</scope>
    <source>
        <strain evidence="2">G3</strain>
    </source>
</reference>
<feature type="transmembrane region" description="Helical" evidence="1">
    <location>
        <begin position="41"/>
        <end position="58"/>
    </location>
</feature>
<keyword evidence="1" id="KW-1133">Transmembrane helix</keyword>
<dbReference type="InParanoid" id="A2EJF2"/>